<keyword evidence="4" id="KW-0808">Transferase</keyword>
<dbReference type="SMART" id="SM00220">
    <property type="entry name" value="S_TKc"/>
    <property type="match status" value="1"/>
</dbReference>
<proteinExistence type="predicted"/>
<accession>A0A078B5M1</accession>
<dbReference type="AlphaFoldDB" id="A0A078B5M1"/>
<dbReference type="GO" id="GO:0004674">
    <property type="term" value="F:protein serine/threonine kinase activity"/>
    <property type="evidence" value="ECO:0007669"/>
    <property type="project" value="UniProtKB-EC"/>
</dbReference>
<dbReference type="EC" id="2.7.11.1" evidence="1"/>
<dbReference type="InterPro" id="IPR011009">
    <property type="entry name" value="Kinase-like_dom_sf"/>
</dbReference>
<evidence type="ECO:0000256" key="2">
    <source>
        <dbReference type="ARBA" id="ARBA00023860"/>
    </source>
</evidence>
<evidence type="ECO:0000256" key="1">
    <source>
        <dbReference type="ARBA" id="ARBA00012513"/>
    </source>
</evidence>
<dbReference type="OrthoDB" id="4062651at2759"/>
<dbReference type="SUPFAM" id="SSF56112">
    <property type="entry name" value="Protein kinase-like (PK-like)"/>
    <property type="match status" value="1"/>
</dbReference>
<dbReference type="PROSITE" id="PS00108">
    <property type="entry name" value="PROTEIN_KINASE_ST"/>
    <property type="match status" value="1"/>
</dbReference>
<dbReference type="PROSITE" id="PS50011">
    <property type="entry name" value="PROTEIN_KINASE_DOM"/>
    <property type="match status" value="1"/>
</dbReference>
<evidence type="ECO:0000259" key="3">
    <source>
        <dbReference type="PROSITE" id="PS50011"/>
    </source>
</evidence>
<dbReference type="Gene3D" id="1.10.510.10">
    <property type="entry name" value="Transferase(Phosphotransferase) domain 1"/>
    <property type="match status" value="1"/>
</dbReference>
<keyword evidence="4" id="KW-0418">Kinase</keyword>
<dbReference type="GO" id="GO:0005524">
    <property type="term" value="F:ATP binding"/>
    <property type="evidence" value="ECO:0007669"/>
    <property type="project" value="InterPro"/>
</dbReference>
<dbReference type="Gene3D" id="3.30.200.20">
    <property type="entry name" value="Phosphorylase Kinase, domain 1"/>
    <property type="match status" value="1"/>
</dbReference>
<protein>
    <recommendedName>
        <fullName evidence="2">Casein kinase I</fullName>
        <ecNumber evidence="1">2.7.11.1</ecNumber>
    </recommendedName>
</protein>
<dbReference type="EMBL" id="CCKQ01017901">
    <property type="protein sequence ID" value="CDW89820.1"/>
    <property type="molecule type" value="Genomic_DNA"/>
</dbReference>
<dbReference type="InterPro" id="IPR008271">
    <property type="entry name" value="Ser/Thr_kinase_AS"/>
</dbReference>
<name>A0A078B5M1_STYLE</name>
<dbReference type="Pfam" id="PF00069">
    <property type="entry name" value="Pkinase"/>
    <property type="match status" value="1"/>
</dbReference>
<sequence>MIYSEQKLDNRFQLIKEIGVGAQGKVYEALDTQTDLKCAIKIVLHPQLIVYNIIKIIKQLHQIGYVHLDLKPDNIMLYSSDLSSPESSLVALIDFSVSQRYMDQNSNHLPNEIKREFNGNIAFSSVYQMNGHSPSRRDDLLSIFYLLLFLKEGQLPWSKHLNKQKKGYAFIQVQKEKGFIKNLIKYCNNLNFEEEPDYNYIIQYMNQKINNLMFQTYWNMDWSNVTKDWICQYSFYEYKFKEMIKPQQYQNQCTKQNKQFRTNLNQSSQLKKLQNISSSKEFLFLKAQNQLSTKEEKLQISNQQLLDSKKVSFENALNIPLKSQPNKDPKFQLLMRKELQQSMCQQQPRVNISPLSLNFEQQRSISPVNKNFKATSKPYSRFGDLFDENPVDCEISPLQHFQIKRNQRVTNQQYYKQKNQQDKLKILDSNVPIDQNIALQSLIYNRHLIGSFSQSKSPHKNTTLEKIEELKDSIEMDQFLSEDQKQKKIFNNKLGNEKIQIQRQNPWFRDFNSQYNINMQINRLEVNNIPIIEVQSQNLDQTIDESELQDDLINECIDDSIHERKWQYLKETEDEEGYSRFHENNLKLICSNILS</sequence>
<dbReference type="InterPro" id="IPR000719">
    <property type="entry name" value="Prot_kinase_dom"/>
</dbReference>
<reference evidence="4 5" key="1">
    <citation type="submission" date="2014-06" db="EMBL/GenBank/DDBJ databases">
        <authorList>
            <person name="Swart Estienne"/>
        </authorList>
    </citation>
    <scope>NUCLEOTIDE SEQUENCE [LARGE SCALE GENOMIC DNA]</scope>
    <source>
        <strain evidence="4 5">130c</strain>
    </source>
</reference>
<gene>
    <name evidence="4" type="primary">Contig12608.g13449</name>
    <name evidence="4" type="ORF">STYLEM_18959</name>
</gene>
<feature type="domain" description="Protein kinase" evidence="3">
    <location>
        <begin position="1"/>
        <end position="209"/>
    </location>
</feature>
<dbReference type="InterPro" id="IPR050235">
    <property type="entry name" value="CK1_Ser-Thr_kinase"/>
</dbReference>
<keyword evidence="5" id="KW-1185">Reference proteome</keyword>
<evidence type="ECO:0000313" key="4">
    <source>
        <dbReference type="EMBL" id="CDW89820.1"/>
    </source>
</evidence>
<evidence type="ECO:0000313" key="5">
    <source>
        <dbReference type="Proteomes" id="UP000039865"/>
    </source>
</evidence>
<dbReference type="PANTHER" id="PTHR11909">
    <property type="entry name" value="CASEIN KINASE-RELATED"/>
    <property type="match status" value="1"/>
</dbReference>
<dbReference type="InParanoid" id="A0A078B5M1"/>
<organism evidence="4 5">
    <name type="scientific">Stylonychia lemnae</name>
    <name type="common">Ciliate</name>
    <dbReference type="NCBI Taxonomy" id="5949"/>
    <lineage>
        <taxon>Eukaryota</taxon>
        <taxon>Sar</taxon>
        <taxon>Alveolata</taxon>
        <taxon>Ciliophora</taxon>
        <taxon>Intramacronucleata</taxon>
        <taxon>Spirotrichea</taxon>
        <taxon>Stichotrichia</taxon>
        <taxon>Sporadotrichida</taxon>
        <taxon>Oxytrichidae</taxon>
        <taxon>Stylonychinae</taxon>
        <taxon>Stylonychia</taxon>
    </lineage>
</organism>
<dbReference type="Proteomes" id="UP000039865">
    <property type="component" value="Unassembled WGS sequence"/>
</dbReference>